<sequence>MSLAQKIGQMTQADRMTCTPDDVYQYSLGSVLSSAGSCPEDNSPAGWLAMCDSYWSASMQPRGDLPRIPIIYGVDAIHGHNNALGATLFPHNIGMGCTRNPDLIKSIHTVTRHEVQSCGIDWVFGPNLAVASNLHWGRTYESFSEDHELVSLFGKYATEGLQNSFHMDSVIACGKHWLGDGGTAGGIDQGDTRMSQQELQQIHAAPYAAAIESGLLTIMASFSSWNGFKCHAHQFLLTELLKKQMGFDGFVVSDMQGIEYVNDDFYLAIGECVNAGIDMFMVPENWMLFLEHLRNHVEMGTVPLSRINEAVKRILCVKLAAGIFDKPSPKHRLWAANKHFAAQEHKALARQAVQESLVLLKNEHSALPLHKEANILVCGKNAHNLGHQCGGFTLNWQGVSGNDEIVGDSIWDGIKHYSGNAVLDKATTGNIPDTEVSLDTSEFDIAVVVIGETPYAEGMGDIGISEQDITTMGNQINGFINVRESNGANLDIAELYPDDVALVDYLHSRNIPIVTVLVSGRPMVAREVIAKSDAFIAAWLPGSEGKGVADVLFGESDFTGKLSFSWPELRNTSKPLQEVAAEEALYKTVFSPGYGLNYRETLPGKKAI</sequence>
<dbReference type="InterPro" id="IPR036881">
    <property type="entry name" value="Glyco_hydro_3_C_sf"/>
</dbReference>
<dbReference type="SUPFAM" id="SSF51445">
    <property type="entry name" value="(Trans)glycosidases"/>
    <property type="match status" value="1"/>
</dbReference>
<gene>
    <name evidence="4" type="ORF">MACH26_26630</name>
</gene>
<proteinExistence type="predicted"/>
<dbReference type="Gene3D" id="3.40.50.1700">
    <property type="entry name" value="Glycoside hydrolase family 3 C-terminal domain"/>
    <property type="match status" value="1"/>
</dbReference>
<dbReference type="PANTHER" id="PTHR30620:SF77">
    <property type="entry name" value="LYSOSOMAL BETA GLUCOSIDASE-LIKE"/>
    <property type="match status" value="1"/>
</dbReference>
<dbReference type="Proteomes" id="UP001333710">
    <property type="component" value="Chromosome"/>
</dbReference>
<dbReference type="GO" id="GO:0008422">
    <property type="term" value="F:beta-glucosidase activity"/>
    <property type="evidence" value="ECO:0007669"/>
    <property type="project" value="TreeGrafter"/>
</dbReference>
<dbReference type="GO" id="GO:0009251">
    <property type="term" value="P:glucan catabolic process"/>
    <property type="evidence" value="ECO:0007669"/>
    <property type="project" value="TreeGrafter"/>
</dbReference>
<evidence type="ECO:0000259" key="2">
    <source>
        <dbReference type="Pfam" id="PF00933"/>
    </source>
</evidence>
<dbReference type="SUPFAM" id="SSF52279">
    <property type="entry name" value="Beta-D-glucan exohydrolase, C-terminal domain"/>
    <property type="match status" value="1"/>
</dbReference>
<dbReference type="KEGG" id="pmaw:MACH26_26630"/>
<feature type="domain" description="Glycoside hydrolase family 3 N-terminal" evidence="2">
    <location>
        <begin position="3"/>
        <end position="316"/>
    </location>
</feature>
<evidence type="ECO:0000313" key="4">
    <source>
        <dbReference type="EMBL" id="BDX07142.1"/>
    </source>
</evidence>
<evidence type="ECO:0000313" key="5">
    <source>
        <dbReference type="Proteomes" id="UP001333710"/>
    </source>
</evidence>
<organism evidence="4 5">
    <name type="scientific">Planctobacterium marinum</name>
    <dbReference type="NCBI Taxonomy" id="1631968"/>
    <lineage>
        <taxon>Bacteria</taxon>
        <taxon>Pseudomonadati</taxon>
        <taxon>Pseudomonadota</taxon>
        <taxon>Gammaproteobacteria</taxon>
        <taxon>Alteromonadales</taxon>
        <taxon>Alteromonadaceae</taxon>
        <taxon>Planctobacterium</taxon>
    </lineage>
</organism>
<evidence type="ECO:0000259" key="3">
    <source>
        <dbReference type="Pfam" id="PF01915"/>
    </source>
</evidence>
<evidence type="ECO:0000256" key="1">
    <source>
        <dbReference type="ARBA" id="ARBA00022801"/>
    </source>
</evidence>
<dbReference type="InterPro" id="IPR051915">
    <property type="entry name" value="Cellulose_Degrad_GH3"/>
</dbReference>
<dbReference type="PANTHER" id="PTHR30620">
    <property type="entry name" value="PERIPLASMIC BETA-GLUCOSIDASE-RELATED"/>
    <property type="match status" value="1"/>
</dbReference>
<dbReference type="Gene3D" id="3.20.20.300">
    <property type="entry name" value="Glycoside hydrolase, family 3, N-terminal domain"/>
    <property type="match status" value="1"/>
</dbReference>
<dbReference type="Pfam" id="PF01915">
    <property type="entry name" value="Glyco_hydro_3_C"/>
    <property type="match status" value="1"/>
</dbReference>
<dbReference type="InterPro" id="IPR017853">
    <property type="entry name" value="GH"/>
</dbReference>
<evidence type="ECO:0008006" key="6">
    <source>
        <dbReference type="Google" id="ProtNLM"/>
    </source>
</evidence>
<name>A0AA48KSH2_9ALTE</name>
<dbReference type="InterPro" id="IPR036962">
    <property type="entry name" value="Glyco_hydro_3_N_sf"/>
</dbReference>
<dbReference type="PRINTS" id="PR00133">
    <property type="entry name" value="GLHYDRLASE3"/>
</dbReference>
<dbReference type="InterPro" id="IPR001764">
    <property type="entry name" value="Glyco_hydro_3_N"/>
</dbReference>
<dbReference type="AlphaFoldDB" id="A0AA48KSH2"/>
<protein>
    <recommendedName>
        <fullName evidence="6">Beta-glucosidase</fullName>
    </recommendedName>
</protein>
<dbReference type="Pfam" id="PF00933">
    <property type="entry name" value="Glyco_hydro_3"/>
    <property type="match status" value="1"/>
</dbReference>
<dbReference type="EMBL" id="AP027272">
    <property type="protein sequence ID" value="BDX07142.1"/>
    <property type="molecule type" value="Genomic_DNA"/>
</dbReference>
<keyword evidence="1" id="KW-0378">Hydrolase</keyword>
<dbReference type="InterPro" id="IPR002772">
    <property type="entry name" value="Glyco_hydro_3_C"/>
</dbReference>
<accession>A0AA48KSH2</accession>
<reference evidence="4" key="1">
    <citation type="submission" date="2023-01" db="EMBL/GenBank/DDBJ databases">
        <title>Complete genome sequence of Planctobacterium marinum strain Dej080120_11.</title>
        <authorList>
            <person name="Ueki S."/>
            <person name="Maruyama F."/>
        </authorList>
    </citation>
    <scope>NUCLEOTIDE SEQUENCE</scope>
    <source>
        <strain evidence="4">Dej080120_11</strain>
    </source>
</reference>
<keyword evidence="5" id="KW-1185">Reference proteome</keyword>
<feature type="domain" description="Glycoside hydrolase family 3 C-terminal" evidence="3">
    <location>
        <begin position="357"/>
        <end position="598"/>
    </location>
</feature>